<dbReference type="OrthoDB" id="9777133at2"/>
<sequence length="247" mass="28461">MKIIISPAKKMKSEPDLYPCRELPVFLAEARQLADWIQKLTYQEAKELWKCSDAIAKENFRRFQDMDLERGLTPAILSYEGIQYQYMAPAVFEEREISYIQEHLRILSGFYGVVRPLDGVTPYRLEMQAKATVAGTRDLYEFWGDRIYRAVAEGDGTILNLASKEYSRCVEKYRVPGDRFVTCVFGELTDGKVRQKGTLAKMARGEMVRYLAQTGAADPEDAKGFDHLGYRFREELSGPEEYVFIKE</sequence>
<dbReference type="AlphaFoldDB" id="A0A921HYR2"/>
<proteinExistence type="inferred from homology"/>
<name>A0A921HYR2_9FIRM</name>
<dbReference type="Proteomes" id="UP000769156">
    <property type="component" value="Unassembled WGS sequence"/>
</dbReference>
<gene>
    <name evidence="2" type="primary">yaaA</name>
    <name evidence="2" type="ORF">K8V82_00500</name>
</gene>
<accession>A0A921HYR2</accession>
<dbReference type="GO" id="GO:0033194">
    <property type="term" value="P:response to hydroperoxide"/>
    <property type="evidence" value="ECO:0007669"/>
    <property type="project" value="TreeGrafter"/>
</dbReference>
<comment type="similarity">
    <text evidence="1">Belongs to the UPF0246 family.</text>
</comment>
<dbReference type="InterPro" id="IPR005583">
    <property type="entry name" value="YaaA"/>
</dbReference>
<reference evidence="2" key="2">
    <citation type="submission" date="2021-09" db="EMBL/GenBank/DDBJ databases">
        <authorList>
            <person name="Gilroy R."/>
        </authorList>
    </citation>
    <scope>NUCLEOTIDE SEQUENCE</scope>
    <source>
        <strain evidence="2">ChiSjej5B23-16112</strain>
    </source>
</reference>
<dbReference type="PANTHER" id="PTHR30283:SF4">
    <property type="entry name" value="PEROXIDE STRESS RESISTANCE PROTEIN YAAA"/>
    <property type="match status" value="1"/>
</dbReference>
<dbReference type="EMBL" id="DYVY01000013">
    <property type="protein sequence ID" value="HJF93258.1"/>
    <property type="molecule type" value="Genomic_DNA"/>
</dbReference>
<dbReference type="GO" id="GO:0005829">
    <property type="term" value="C:cytosol"/>
    <property type="evidence" value="ECO:0007669"/>
    <property type="project" value="TreeGrafter"/>
</dbReference>
<evidence type="ECO:0000256" key="1">
    <source>
        <dbReference type="HAMAP-Rule" id="MF_00652"/>
    </source>
</evidence>
<evidence type="ECO:0000313" key="3">
    <source>
        <dbReference type="Proteomes" id="UP000769156"/>
    </source>
</evidence>
<dbReference type="HAMAP" id="MF_00652">
    <property type="entry name" value="UPF0246"/>
    <property type="match status" value="1"/>
</dbReference>
<organism evidence="2 3">
    <name type="scientific">Lachnoclostridium phocaeense</name>
    <dbReference type="NCBI Taxonomy" id="1871021"/>
    <lineage>
        <taxon>Bacteria</taxon>
        <taxon>Bacillati</taxon>
        <taxon>Bacillota</taxon>
        <taxon>Clostridia</taxon>
        <taxon>Lachnospirales</taxon>
        <taxon>Lachnospiraceae</taxon>
    </lineage>
</organism>
<comment type="caution">
    <text evidence="2">The sequence shown here is derived from an EMBL/GenBank/DDBJ whole genome shotgun (WGS) entry which is preliminary data.</text>
</comment>
<dbReference type="NCBIfam" id="NF002543">
    <property type="entry name" value="PRK02101.1-4"/>
    <property type="match status" value="1"/>
</dbReference>
<reference evidence="2" key="1">
    <citation type="journal article" date="2021" name="PeerJ">
        <title>Extensive microbial diversity within the chicken gut microbiome revealed by metagenomics and culture.</title>
        <authorList>
            <person name="Gilroy R."/>
            <person name="Ravi A."/>
            <person name="Getino M."/>
            <person name="Pursley I."/>
            <person name="Horton D.L."/>
            <person name="Alikhan N.F."/>
            <person name="Baker D."/>
            <person name="Gharbi K."/>
            <person name="Hall N."/>
            <person name="Watson M."/>
            <person name="Adriaenssens E.M."/>
            <person name="Foster-Nyarko E."/>
            <person name="Jarju S."/>
            <person name="Secka A."/>
            <person name="Antonio M."/>
            <person name="Oren A."/>
            <person name="Chaudhuri R.R."/>
            <person name="La Ragione R."/>
            <person name="Hildebrand F."/>
            <person name="Pallen M.J."/>
        </authorList>
    </citation>
    <scope>NUCLEOTIDE SEQUENCE</scope>
    <source>
        <strain evidence="2">ChiSjej5B23-16112</strain>
    </source>
</reference>
<evidence type="ECO:0000313" key="2">
    <source>
        <dbReference type="EMBL" id="HJF93258.1"/>
    </source>
</evidence>
<protein>
    <recommendedName>
        <fullName evidence="1">UPF0246 protein K8V82_00500</fullName>
    </recommendedName>
</protein>
<dbReference type="RefSeq" id="WP_076779258.1">
    <property type="nucleotide sequence ID" value="NZ_CAUGIN010000014.1"/>
</dbReference>
<dbReference type="Pfam" id="PF03883">
    <property type="entry name" value="H2O2_YaaD"/>
    <property type="match status" value="1"/>
</dbReference>
<dbReference type="PANTHER" id="PTHR30283">
    <property type="entry name" value="PEROXIDE STRESS RESPONSE PROTEIN YAAA"/>
    <property type="match status" value="1"/>
</dbReference>